<dbReference type="Gene3D" id="2.60.120.650">
    <property type="entry name" value="Cupin"/>
    <property type="match status" value="1"/>
</dbReference>
<name>A0A3S1HRT4_ELYCH</name>
<feature type="compositionally biased region" description="Low complexity" evidence="11">
    <location>
        <begin position="799"/>
        <end position="812"/>
    </location>
</feature>
<dbReference type="SUPFAM" id="SSF51197">
    <property type="entry name" value="Clavaminate synthase-like"/>
    <property type="match status" value="1"/>
</dbReference>
<feature type="compositionally biased region" description="Low complexity" evidence="11">
    <location>
        <begin position="1106"/>
        <end position="1120"/>
    </location>
</feature>
<dbReference type="GO" id="GO:0043565">
    <property type="term" value="F:sequence-specific DNA binding"/>
    <property type="evidence" value="ECO:0007669"/>
    <property type="project" value="TreeGrafter"/>
</dbReference>
<evidence type="ECO:0000313" key="13">
    <source>
        <dbReference type="EMBL" id="RUS84842.1"/>
    </source>
</evidence>
<dbReference type="GO" id="GO:0045905">
    <property type="term" value="P:positive regulation of translational termination"/>
    <property type="evidence" value="ECO:0007669"/>
    <property type="project" value="TreeGrafter"/>
</dbReference>
<evidence type="ECO:0000256" key="7">
    <source>
        <dbReference type="ARBA" id="ARBA00067203"/>
    </source>
</evidence>
<feature type="region of interest" description="Disordered" evidence="11">
    <location>
        <begin position="765"/>
        <end position="874"/>
    </location>
</feature>
<comment type="catalytic activity">
    <reaction evidence="6">
        <text>L-lysyl-[protein] + 2-oxoglutarate + O2 = 4-hydroxy-L-lysyl-[protein] + succinate + CO2</text>
        <dbReference type="Rhea" id="RHEA:57156"/>
        <dbReference type="Rhea" id="RHEA-COMP:9752"/>
        <dbReference type="Rhea" id="RHEA-COMP:15084"/>
        <dbReference type="ChEBI" id="CHEBI:15379"/>
        <dbReference type="ChEBI" id="CHEBI:16526"/>
        <dbReference type="ChEBI" id="CHEBI:16810"/>
        <dbReference type="ChEBI" id="CHEBI:29969"/>
        <dbReference type="ChEBI" id="CHEBI:30031"/>
        <dbReference type="ChEBI" id="CHEBI:141495"/>
    </reaction>
</comment>
<evidence type="ECO:0000256" key="6">
    <source>
        <dbReference type="ARBA" id="ARBA00047762"/>
    </source>
</evidence>
<dbReference type="GO" id="GO:0140096">
    <property type="term" value="F:catalytic activity, acting on a protein"/>
    <property type="evidence" value="ECO:0007669"/>
    <property type="project" value="UniProtKB-ARBA"/>
</dbReference>
<evidence type="ECO:0000313" key="14">
    <source>
        <dbReference type="Proteomes" id="UP000271974"/>
    </source>
</evidence>
<dbReference type="GO" id="GO:0005634">
    <property type="term" value="C:nucleus"/>
    <property type="evidence" value="ECO:0007669"/>
    <property type="project" value="TreeGrafter"/>
</dbReference>
<dbReference type="OrthoDB" id="203487at2759"/>
<evidence type="ECO:0000259" key="12">
    <source>
        <dbReference type="PROSITE" id="PS51184"/>
    </source>
</evidence>
<evidence type="ECO:0000256" key="3">
    <source>
        <dbReference type="ARBA" id="ARBA00023002"/>
    </source>
</evidence>
<feature type="region of interest" description="Disordered" evidence="11">
    <location>
        <begin position="1156"/>
        <end position="1200"/>
    </location>
</feature>
<evidence type="ECO:0000256" key="2">
    <source>
        <dbReference type="ARBA" id="ARBA00022723"/>
    </source>
</evidence>
<gene>
    <name evidence="13" type="ORF">EGW08_007383</name>
</gene>
<reference evidence="13 14" key="1">
    <citation type="submission" date="2019-01" db="EMBL/GenBank/DDBJ databases">
        <title>A draft genome assembly of the solar-powered sea slug Elysia chlorotica.</title>
        <authorList>
            <person name="Cai H."/>
            <person name="Li Q."/>
            <person name="Fang X."/>
            <person name="Li J."/>
            <person name="Curtis N.E."/>
            <person name="Altenburger A."/>
            <person name="Shibata T."/>
            <person name="Feng M."/>
            <person name="Maeda T."/>
            <person name="Schwartz J.A."/>
            <person name="Shigenobu S."/>
            <person name="Lundholm N."/>
            <person name="Nishiyama T."/>
            <person name="Yang H."/>
            <person name="Hasebe M."/>
            <person name="Li S."/>
            <person name="Pierce S.K."/>
            <person name="Wang J."/>
        </authorList>
    </citation>
    <scope>NUCLEOTIDE SEQUENCE [LARGE SCALE GENOMIC DNA]</scope>
    <source>
        <strain evidence="13">EC2010</strain>
        <tissue evidence="13">Whole organism of an adult</tissue>
    </source>
</reference>
<keyword evidence="4" id="KW-0408">Iron</keyword>
<feature type="region of interest" description="Disordered" evidence="11">
    <location>
        <begin position="1033"/>
        <end position="1068"/>
    </location>
</feature>
<dbReference type="InterPro" id="IPR050910">
    <property type="entry name" value="JMJD6_ArgDemeth/LysHydrox"/>
</dbReference>
<keyword evidence="14" id="KW-1185">Reference proteome</keyword>
<evidence type="ECO:0000256" key="4">
    <source>
        <dbReference type="ARBA" id="ARBA00023004"/>
    </source>
</evidence>
<dbReference type="EMBL" id="RQTK01000191">
    <property type="protein sequence ID" value="RUS84842.1"/>
    <property type="molecule type" value="Genomic_DNA"/>
</dbReference>
<dbReference type="STRING" id="188477.A0A3S1HRT4"/>
<feature type="compositionally biased region" description="Polar residues" evidence="11">
    <location>
        <begin position="1121"/>
        <end position="1131"/>
    </location>
</feature>
<dbReference type="PANTHER" id="PTHR12480:SF6">
    <property type="entry name" value="2-OXOGLUTARATE AND IRON-DEPENDENT OXYGENASE JMJD4"/>
    <property type="match status" value="1"/>
</dbReference>
<evidence type="ECO:0000256" key="9">
    <source>
        <dbReference type="ARBA" id="ARBA00080747"/>
    </source>
</evidence>
<dbReference type="Pfam" id="PF02373">
    <property type="entry name" value="JmjC"/>
    <property type="match status" value="1"/>
</dbReference>
<proteinExistence type="inferred from homology"/>
<evidence type="ECO:0000256" key="11">
    <source>
        <dbReference type="SAM" id="MobiDB-lite"/>
    </source>
</evidence>
<dbReference type="GO" id="GO:0005737">
    <property type="term" value="C:cytoplasm"/>
    <property type="evidence" value="ECO:0007669"/>
    <property type="project" value="TreeGrafter"/>
</dbReference>
<evidence type="ECO:0000256" key="1">
    <source>
        <dbReference type="ARBA" id="ARBA00001954"/>
    </source>
</evidence>
<feature type="compositionally biased region" description="Polar residues" evidence="11">
    <location>
        <begin position="1034"/>
        <end position="1064"/>
    </location>
</feature>
<dbReference type="PROSITE" id="PS51184">
    <property type="entry name" value="JMJC"/>
    <property type="match status" value="1"/>
</dbReference>
<feature type="domain" description="JmjC" evidence="12">
    <location>
        <begin position="138"/>
        <end position="303"/>
    </location>
</feature>
<sequence>MLQVPEILDSSVNLLPDETTAAASYPGVVYLSELPSHDELFRSIFLKNQLCIVGPQLTAGWQSRQLWVSEDGTPDFDYIRKNFGDAVGPVADCNGEEFSAHPKTSMKVAEFIYYWRQYKAEGYPSTTRCLYLKDWHFSKRFPTYRAYTTPTFLCSDWLNEFYDTAGSELGGEDDYRFVYMGPKGSWTPFHSDVLRSYSWSANICGRKKWIFFPPGVEEMLKDRHGQLIFDLRSDDLGDITKYPEAWRAVEQAIVVIQNPGEIVFVPSGWHHQVFNLEDAISINHNWMNGCSIHHTWEYLKTHLTAVQREIADCRGMDGWENQCQMILKADAGLDFAGFYTFMTTIARNRLLTLQEFLKEKKNSPTFSLLKSNIRSGVQGNQEENASGSEEVKNQLSDKSVKSTKYWNYSLPSLWGKKIKKDGKVSVKDNEFYDKSLGLEKVVIVVSELGLFYLELSGHSSISWMILKADAGIDFAGFYTFMTTIARNRLLTLQEFLKEKKNSPTFSLLKSNIRSGVQGNQEENASGSEEVKNQLSDKSVKSTKYWNYSLPSLWGKKTKKDGKVPVKDNQVSHFGILHQGHSFLSRAQGKLFGYFRGKVGKVNVQKSKPEKMEFQQSKFLGCHKSDSQNSYPEAKPGKGVFIKKKAKHSMGRSSPLKSEDSNKTRGLFSDKVHQNQTQPTGLNLLEKSDSNRCYGNPGNVCVTQSLKKFNHFPQFEDIEDSSSCSVEASLSRRISNDSQADYQFSPGNNNHFPWFSVLKHNTSASIPASSREGIRKVSKAPPSVYSGAAASPKEETPKVSQASSSVYSGAAASPKEETPKVSKASSSVYSGAAASPKEETPKVSKASSSVYSGAAASPKEETPKVSKAPPSVYSGAGDKLRQSFKPFGRETVEISAVYLKKAWDTISSDVLPRLLVPESPEDEDLSERFTFEEEPDLEPLYEQEPEEGNKYEIEPEVEFVYEDEPISFWQDPFSKYFLGSFTTKKHVETARTDSINKTAPPGEVCVNILSSPETVSTDNAVSTRNIACDFRLSRDTSTSRPKSMNIEKSVSVNTPNSINKTSLKNLVTGEPTPVQNELVSRFSSAQNTSHVSGLDTASTSSPAKGGSTSVSSPLSTAASSTEHVTPQTTSYAGTPPGHQGTIIDSAVTKVLASSAGSGGLNSGLGPTNQPNSNEQTPLSNSSLNSPTEMNSQGTNTPQLYFSGNGKLLSALSTNELNSSENVSDGKLNLSKNNFDYGQIFSQESHEHEESEPIIGVYPSGSMSEDTESLSVSDQRVTQTITNDTPSLEKAGPSTEQHEILQSVWSHRDDSSTIMCCVCFKMFGSDSQSSTDNSKNVSNLNSLVNINIHATLDCANTKIVCWECYSQKLCQEPQSQENMHDELKGMSAESLAGAGYQKLNSILRLNQTGHMKTEVRASHCVYTLILCFTRTL</sequence>
<feature type="compositionally biased region" description="Low complexity" evidence="11">
    <location>
        <begin position="842"/>
        <end position="856"/>
    </location>
</feature>
<dbReference type="InterPro" id="IPR003347">
    <property type="entry name" value="JmjC_dom"/>
</dbReference>
<feature type="compositionally biased region" description="Low complexity" evidence="11">
    <location>
        <begin position="820"/>
        <end position="834"/>
    </location>
</feature>
<dbReference type="GO" id="GO:0046872">
    <property type="term" value="F:metal ion binding"/>
    <property type="evidence" value="ECO:0007669"/>
    <property type="project" value="UniProtKB-KW"/>
</dbReference>
<evidence type="ECO:0000256" key="5">
    <source>
        <dbReference type="ARBA" id="ARBA00038068"/>
    </source>
</evidence>
<comment type="caution">
    <text evidence="13">The sequence shown here is derived from an EMBL/GenBank/DDBJ whole genome shotgun (WGS) entry which is preliminary data.</text>
</comment>
<comment type="similarity">
    <text evidence="5">Belongs to the JMJD6 family.</text>
</comment>
<feature type="compositionally biased region" description="Polar residues" evidence="11">
    <location>
        <begin position="1081"/>
        <end position="1101"/>
    </location>
</feature>
<dbReference type="FunFam" id="2.60.120.650:FF:000030">
    <property type="entry name" value="JmjC domain-containing protein 4"/>
    <property type="match status" value="1"/>
</dbReference>
<evidence type="ECO:0000256" key="10">
    <source>
        <dbReference type="ARBA" id="ARBA00082904"/>
    </source>
</evidence>
<dbReference type="PANTHER" id="PTHR12480">
    <property type="entry name" value="ARGININE DEMETHYLASE AND LYSYL-HYDROXYLASE JMJD"/>
    <property type="match status" value="1"/>
</dbReference>
<dbReference type="GO" id="GO:0016706">
    <property type="term" value="F:2-oxoglutarate-dependent dioxygenase activity"/>
    <property type="evidence" value="ECO:0007669"/>
    <property type="project" value="UniProtKB-ARBA"/>
</dbReference>
<keyword evidence="2" id="KW-0479">Metal-binding</keyword>
<evidence type="ECO:0000256" key="8">
    <source>
        <dbReference type="ARBA" id="ARBA00078704"/>
    </source>
</evidence>
<keyword evidence="3" id="KW-0560">Oxidoreductase</keyword>
<accession>A0A3S1HRT4</accession>
<protein>
    <recommendedName>
        <fullName evidence="7">2-oxoglutarate and iron-dependent oxygenase JMJD4</fullName>
    </recommendedName>
    <alternativeName>
        <fullName evidence="8">JmjC domain-containing protein 4</fullName>
    </alternativeName>
    <alternativeName>
        <fullName evidence="10">Jumonji domain-containing protein 4</fullName>
    </alternativeName>
    <alternativeName>
        <fullName evidence="9">Lysyl-hydroxylase JMJD4</fullName>
    </alternativeName>
</protein>
<feature type="compositionally biased region" description="Polar residues" evidence="11">
    <location>
        <begin position="1165"/>
        <end position="1200"/>
    </location>
</feature>
<organism evidence="13 14">
    <name type="scientific">Elysia chlorotica</name>
    <name type="common">Eastern emerald elysia</name>
    <name type="synonym">Sea slug</name>
    <dbReference type="NCBI Taxonomy" id="188477"/>
    <lineage>
        <taxon>Eukaryota</taxon>
        <taxon>Metazoa</taxon>
        <taxon>Spiralia</taxon>
        <taxon>Lophotrochozoa</taxon>
        <taxon>Mollusca</taxon>
        <taxon>Gastropoda</taxon>
        <taxon>Heterobranchia</taxon>
        <taxon>Euthyneura</taxon>
        <taxon>Panpulmonata</taxon>
        <taxon>Sacoglossa</taxon>
        <taxon>Placobranchoidea</taxon>
        <taxon>Plakobranchidae</taxon>
        <taxon>Elysia</taxon>
    </lineage>
</organism>
<dbReference type="SMART" id="SM00558">
    <property type="entry name" value="JmjC"/>
    <property type="match status" value="1"/>
</dbReference>
<feature type="region of interest" description="Disordered" evidence="11">
    <location>
        <begin position="644"/>
        <end position="663"/>
    </location>
</feature>
<comment type="cofactor">
    <cofactor evidence="1">
        <name>Fe(2+)</name>
        <dbReference type="ChEBI" id="CHEBI:29033"/>
    </cofactor>
</comment>
<dbReference type="Proteomes" id="UP000271974">
    <property type="component" value="Unassembled WGS sequence"/>
</dbReference>
<feature type="region of interest" description="Disordered" evidence="11">
    <location>
        <begin position="1081"/>
        <end position="1140"/>
    </location>
</feature>